<evidence type="ECO:0000313" key="2">
    <source>
        <dbReference type="EMBL" id="CAB5194401.1"/>
    </source>
</evidence>
<feature type="transmembrane region" description="Helical" evidence="1">
    <location>
        <begin position="27"/>
        <end position="47"/>
    </location>
</feature>
<organism evidence="2">
    <name type="scientific">uncultured Caudovirales phage</name>
    <dbReference type="NCBI Taxonomy" id="2100421"/>
    <lineage>
        <taxon>Viruses</taxon>
        <taxon>Duplodnaviria</taxon>
        <taxon>Heunggongvirae</taxon>
        <taxon>Uroviricota</taxon>
        <taxon>Caudoviricetes</taxon>
        <taxon>Peduoviridae</taxon>
        <taxon>Maltschvirus</taxon>
        <taxon>Maltschvirus maltsch</taxon>
    </lineage>
</organism>
<evidence type="ECO:0000256" key="1">
    <source>
        <dbReference type="SAM" id="Phobius"/>
    </source>
</evidence>
<proteinExistence type="predicted"/>
<sequence length="95" mass="10383">MNLFEWLTKPATELTPTQVVCRVVMKVANTLCTVILAMVAVMLYAFFDPTISNDAIFAIIGPAFSTIIGGFIGLLAGINLAELINKFKEFTNEPQ</sequence>
<gene>
    <name evidence="2" type="ORF">UFOVP176_2</name>
</gene>
<keyword evidence="1" id="KW-1133">Transmembrane helix</keyword>
<name>A0A6J7WFQ2_9CAUD</name>
<feature type="transmembrane region" description="Helical" evidence="1">
    <location>
        <begin position="59"/>
        <end position="81"/>
    </location>
</feature>
<reference evidence="2" key="1">
    <citation type="submission" date="2020-05" db="EMBL/GenBank/DDBJ databases">
        <authorList>
            <person name="Chiriac C."/>
            <person name="Salcher M."/>
            <person name="Ghai R."/>
            <person name="Kavagutti S V."/>
        </authorList>
    </citation>
    <scope>NUCLEOTIDE SEQUENCE</scope>
</reference>
<accession>A0A6J7WFQ2</accession>
<dbReference type="EMBL" id="LR798224">
    <property type="protein sequence ID" value="CAB5194401.1"/>
    <property type="molecule type" value="Genomic_DNA"/>
</dbReference>
<keyword evidence="1" id="KW-0812">Transmembrane</keyword>
<keyword evidence="1" id="KW-0472">Membrane</keyword>
<protein>
    <submittedName>
        <fullName evidence="2">Uncharacterized protein</fullName>
    </submittedName>
</protein>